<dbReference type="AlphaFoldDB" id="A0AAD6N8Q7"/>
<evidence type="ECO:0000256" key="1">
    <source>
        <dbReference type="SAM" id="MobiDB-lite"/>
    </source>
</evidence>
<accession>A0AAD6N8Q7</accession>
<gene>
    <name evidence="2" type="ORF">N7460_007569</name>
</gene>
<feature type="region of interest" description="Disordered" evidence="1">
    <location>
        <begin position="1"/>
        <end position="23"/>
    </location>
</feature>
<protein>
    <submittedName>
        <fullName evidence="2">Uncharacterized protein</fullName>
    </submittedName>
</protein>
<dbReference type="EMBL" id="JAQJZL010000008">
    <property type="protein sequence ID" value="KAJ6038852.1"/>
    <property type="molecule type" value="Genomic_DNA"/>
</dbReference>
<proteinExistence type="predicted"/>
<organism evidence="2 3">
    <name type="scientific">Penicillium canescens</name>
    <dbReference type="NCBI Taxonomy" id="5083"/>
    <lineage>
        <taxon>Eukaryota</taxon>
        <taxon>Fungi</taxon>
        <taxon>Dikarya</taxon>
        <taxon>Ascomycota</taxon>
        <taxon>Pezizomycotina</taxon>
        <taxon>Eurotiomycetes</taxon>
        <taxon>Eurotiomycetidae</taxon>
        <taxon>Eurotiales</taxon>
        <taxon>Aspergillaceae</taxon>
        <taxon>Penicillium</taxon>
    </lineage>
</organism>
<dbReference type="Proteomes" id="UP001219568">
    <property type="component" value="Unassembled WGS sequence"/>
</dbReference>
<sequence length="120" mass="12947">MARRPFGGGQFGQAKTPREPCCIPPSMIDQRLTRRMSNQSVDASDFAVTRVGSEGGEALLVGTIISEMQGGRSSDVRARELRRTYGRGKGERGGRATHRLDYIVDKGSRGRRLGAVPVGG</sequence>
<reference evidence="2" key="2">
    <citation type="submission" date="2023-01" db="EMBL/GenBank/DDBJ databases">
        <authorList>
            <person name="Petersen C."/>
        </authorList>
    </citation>
    <scope>NUCLEOTIDE SEQUENCE</scope>
    <source>
        <strain evidence="2">IBT 15450</strain>
    </source>
</reference>
<keyword evidence="3" id="KW-1185">Reference proteome</keyword>
<feature type="compositionally biased region" description="Gly residues" evidence="1">
    <location>
        <begin position="1"/>
        <end position="11"/>
    </location>
</feature>
<evidence type="ECO:0000313" key="2">
    <source>
        <dbReference type="EMBL" id="KAJ6038852.1"/>
    </source>
</evidence>
<reference evidence="2" key="1">
    <citation type="journal article" date="2023" name="IMA Fungus">
        <title>Comparative genomic study of the Penicillium genus elucidates a diverse pangenome and 15 lateral gene transfer events.</title>
        <authorList>
            <person name="Petersen C."/>
            <person name="Sorensen T."/>
            <person name="Nielsen M.R."/>
            <person name="Sondergaard T.E."/>
            <person name="Sorensen J.L."/>
            <person name="Fitzpatrick D.A."/>
            <person name="Frisvad J.C."/>
            <person name="Nielsen K.L."/>
        </authorList>
    </citation>
    <scope>NUCLEOTIDE SEQUENCE</scope>
    <source>
        <strain evidence="2">IBT 15450</strain>
    </source>
</reference>
<name>A0AAD6N8Q7_PENCN</name>
<evidence type="ECO:0000313" key="3">
    <source>
        <dbReference type="Proteomes" id="UP001219568"/>
    </source>
</evidence>
<comment type="caution">
    <text evidence="2">The sequence shown here is derived from an EMBL/GenBank/DDBJ whole genome shotgun (WGS) entry which is preliminary data.</text>
</comment>